<dbReference type="Proteomes" id="UP000199679">
    <property type="component" value="Chromosome I"/>
</dbReference>
<proteinExistence type="predicted"/>
<dbReference type="EMBL" id="LT629740">
    <property type="protein sequence ID" value="SDT38387.1"/>
    <property type="molecule type" value="Genomic_DNA"/>
</dbReference>
<sequence length="158" mass="18275">MKVFVPPFVGFAIFGVIVLLQSIFYPTHMSDMGKGNLHAFMACFYYCWPLYFITALLTQGLIAIPVWRYVEDRSMLAKDMTVIIICSICFLLAANIAYIIWDEHTGRLHLIWLTAMMLMIQLIYWIINSFVMLMLEGKVKVKVKMPVKRKAKNTQAPE</sequence>
<dbReference type="AlphaFoldDB" id="A0A1H1ZXX3"/>
<dbReference type="RefSeq" id="WP_091375194.1">
    <property type="nucleotide sequence ID" value="NZ_LT629740.1"/>
</dbReference>
<reference evidence="2 3" key="1">
    <citation type="submission" date="2016-10" db="EMBL/GenBank/DDBJ databases">
        <authorList>
            <person name="de Groot N.N."/>
        </authorList>
    </citation>
    <scope>NUCLEOTIDE SEQUENCE [LARGE SCALE GENOMIC DNA]</scope>
    <source>
        <strain evidence="2 3">MP1X4</strain>
    </source>
</reference>
<feature type="transmembrane region" description="Helical" evidence="1">
    <location>
        <begin position="48"/>
        <end position="70"/>
    </location>
</feature>
<feature type="transmembrane region" description="Helical" evidence="1">
    <location>
        <begin position="82"/>
        <end position="101"/>
    </location>
</feature>
<name>A0A1H1ZXX3_MUCMA</name>
<keyword evidence="1" id="KW-0812">Transmembrane</keyword>
<dbReference type="STRING" id="652787.SAMN05216490_3289"/>
<feature type="transmembrane region" description="Helical" evidence="1">
    <location>
        <begin position="7"/>
        <end position="28"/>
    </location>
</feature>
<accession>A0A1H1ZXX3</accession>
<gene>
    <name evidence="2" type="ORF">SAMN05216490_3289</name>
</gene>
<feature type="transmembrane region" description="Helical" evidence="1">
    <location>
        <begin position="113"/>
        <end position="135"/>
    </location>
</feature>
<evidence type="ECO:0000313" key="2">
    <source>
        <dbReference type="EMBL" id="SDT38387.1"/>
    </source>
</evidence>
<evidence type="ECO:0000313" key="3">
    <source>
        <dbReference type="Proteomes" id="UP000199679"/>
    </source>
</evidence>
<keyword evidence="1" id="KW-0472">Membrane</keyword>
<evidence type="ECO:0000256" key="1">
    <source>
        <dbReference type="SAM" id="Phobius"/>
    </source>
</evidence>
<organism evidence="2 3">
    <name type="scientific">Mucilaginibacter mallensis</name>
    <dbReference type="NCBI Taxonomy" id="652787"/>
    <lineage>
        <taxon>Bacteria</taxon>
        <taxon>Pseudomonadati</taxon>
        <taxon>Bacteroidota</taxon>
        <taxon>Sphingobacteriia</taxon>
        <taxon>Sphingobacteriales</taxon>
        <taxon>Sphingobacteriaceae</taxon>
        <taxon>Mucilaginibacter</taxon>
    </lineage>
</organism>
<keyword evidence="1" id="KW-1133">Transmembrane helix</keyword>
<protein>
    <submittedName>
        <fullName evidence="2">Uncharacterized protein</fullName>
    </submittedName>
</protein>
<dbReference type="OrthoDB" id="793926at2"/>
<keyword evidence="3" id="KW-1185">Reference proteome</keyword>